<comment type="caution">
    <text evidence="2">The sequence shown here is derived from an EMBL/GenBank/DDBJ whole genome shotgun (WGS) entry which is preliminary data.</text>
</comment>
<reference evidence="3" key="1">
    <citation type="submission" date="2017-10" db="EMBL/GenBank/DDBJ databases">
        <title>Rapid genome shrinkage in a self-fertile nematode reveals novel sperm competition proteins.</title>
        <authorList>
            <person name="Yin D."/>
            <person name="Schwarz E.M."/>
            <person name="Thomas C.G."/>
            <person name="Felde R.L."/>
            <person name="Korf I.F."/>
            <person name="Cutter A.D."/>
            <person name="Schartner C.M."/>
            <person name="Ralston E.J."/>
            <person name="Meyer B.J."/>
            <person name="Haag E.S."/>
        </authorList>
    </citation>
    <scope>NUCLEOTIDE SEQUENCE [LARGE SCALE GENOMIC DNA]</scope>
    <source>
        <strain evidence="3">JU1422</strain>
    </source>
</reference>
<sequence length="320" mass="37609">MASDLVNLTDKAAKLSIEPLFNTNWSDMPDDIKLECIGKMEFKERLSLRSTAKAERSLVDSQKIKFNYGHFWADYKCLAFGLYHNNKKYFATKCSEDISDVIEMFRYIKKIGVFEKLIISVNSPLLADNKQFMTDDELFTAKNIEFNVFNRDQVVAVLRKMKNGVESIKINSTLSNELGQILEIPLVQNVPYWHIRDYHHTDSVHKVAQMWIDKNSKIGFTFQFSVHGENGSSEKFFEQFADRIMSTSEKRVRIRTNNPDRHILLERGLDDVFTIYQYFRIMVISAEMKESEYDDNCKEWICKIDPVLHFMYYSDYNHGR</sequence>
<dbReference type="Proteomes" id="UP000230233">
    <property type="component" value="Chromosome IV"/>
</dbReference>
<protein>
    <recommendedName>
        <fullName evidence="1">F-box domain-containing protein</fullName>
    </recommendedName>
</protein>
<dbReference type="AlphaFoldDB" id="A0A2G5TZI4"/>
<dbReference type="InterPro" id="IPR042317">
    <property type="entry name" value="She-1-like"/>
</dbReference>
<gene>
    <name evidence="2" type="primary">Cnig_chr_IV.g12915</name>
    <name evidence="2" type="ORF">B9Z55_012915</name>
</gene>
<evidence type="ECO:0000313" key="3">
    <source>
        <dbReference type="Proteomes" id="UP000230233"/>
    </source>
</evidence>
<keyword evidence="3" id="KW-1185">Reference proteome</keyword>
<name>A0A2G5TZI4_9PELO</name>
<dbReference type="InterPro" id="IPR001810">
    <property type="entry name" value="F-box_dom"/>
</dbReference>
<evidence type="ECO:0000313" key="2">
    <source>
        <dbReference type="EMBL" id="PIC32678.1"/>
    </source>
</evidence>
<dbReference type="PANTHER" id="PTHR31006">
    <property type="entry name" value="F-BOX DOMAIN-CONTAINING PROTEIN-RELATED-RELATED"/>
    <property type="match status" value="1"/>
</dbReference>
<feature type="domain" description="F-box" evidence="1">
    <location>
        <begin position="28"/>
        <end position="68"/>
    </location>
</feature>
<dbReference type="EMBL" id="PDUG01000004">
    <property type="protein sequence ID" value="PIC32678.1"/>
    <property type="molecule type" value="Genomic_DNA"/>
</dbReference>
<organism evidence="2 3">
    <name type="scientific">Caenorhabditis nigoni</name>
    <dbReference type="NCBI Taxonomy" id="1611254"/>
    <lineage>
        <taxon>Eukaryota</taxon>
        <taxon>Metazoa</taxon>
        <taxon>Ecdysozoa</taxon>
        <taxon>Nematoda</taxon>
        <taxon>Chromadorea</taxon>
        <taxon>Rhabditida</taxon>
        <taxon>Rhabditina</taxon>
        <taxon>Rhabditomorpha</taxon>
        <taxon>Rhabditoidea</taxon>
        <taxon>Rhabditidae</taxon>
        <taxon>Peloderinae</taxon>
        <taxon>Caenorhabditis</taxon>
    </lineage>
</organism>
<dbReference type="OrthoDB" id="10350784at2759"/>
<proteinExistence type="predicted"/>
<accession>A0A2G5TZI4</accession>
<evidence type="ECO:0000259" key="1">
    <source>
        <dbReference type="SMART" id="SM00256"/>
    </source>
</evidence>
<dbReference type="Pfam" id="PF00646">
    <property type="entry name" value="F-box"/>
    <property type="match status" value="1"/>
</dbReference>
<dbReference type="SMART" id="SM00256">
    <property type="entry name" value="FBOX"/>
    <property type="match status" value="1"/>
</dbReference>
<dbReference type="PANTHER" id="PTHR31006:SF3">
    <property type="entry name" value="F-BOX DOMAIN-CONTAINING PROTEIN-RELATED"/>
    <property type="match status" value="1"/>
</dbReference>